<sequence length="95" mass="10138">MIFNPSYKYLKVVNVNLCGTGSNAPPAAFSCPHSHQGPMMELGAAAECPAAPDAAMKAERTQEPAEEEEILSEMEPNSQAPGYQYTVAIKSIAHT</sequence>
<feature type="region of interest" description="Disordered" evidence="1">
    <location>
        <begin position="53"/>
        <end position="77"/>
    </location>
</feature>
<proteinExistence type="predicted"/>
<dbReference type="Proteomes" id="UP000724874">
    <property type="component" value="Unassembled WGS sequence"/>
</dbReference>
<evidence type="ECO:0000256" key="1">
    <source>
        <dbReference type="SAM" id="MobiDB-lite"/>
    </source>
</evidence>
<reference evidence="2" key="1">
    <citation type="submission" date="2020-11" db="EMBL/GenBank/DDBJ databases">
        <authorList>
            <consortium name="DOE Joint Genome Institute"/>
            <person name="Ahrendt S."/>
            <person name="Riley R."/>
            <person name="Andreopoulos W."/>
            <person name="LaButti K."/>
            <person name="Pangilinan J."/>
            <person name="Ruiz-duenas F.J."/>
            <person name="Barrasa J.M."/>
            <person name="Sanchez-Garcia M."/>
            <person name="Camarero S."/>
            <person name="Miyauchi S."/>
            <person name="Serrano A."/>
            <person name="Linde D."/>
            <person name="Babiker R."/>
            <person name="Drula E."/>
            <person name="Ayuso-Fernandez I."/>
            <person name="Pacheco R."/>
            <person name="Padilla G."/>
            <person name="Ferreira P."/>
            <person name="Barriuso J."/>
            <person name="Kellner H."/>
            <person name="Castanera R."/>
            <person name="Alfaro M."/>
            <person name="Ramirez L."/>
            <person name="Pisabarro A.G."/>
            <person name="Kuo A."/>
            <person name="Tritt A."/>
            <person name="Lipzen A."/>
            <person name="He G."/>
            <person name="Yan M."/>
            <person name="Ng V."/>
            <person name="Cullen D."/>
            <person name="Martin F."/>
            <person name="Rosso M.-N."/>
            <person name="Henrissat B."/>
            <person name="Hibbett D."/>
            <person name="Martinez A.T."/>
            <person name="Grigoriev I.V."/>
        </authorList>
    </citation>
    <scope>NUCLEOTIDE SEQUENCE</scope>
    <source>
        <strain evidence="2">AH 44721</strain>
    </source>
</reference>
<gene>
    <name evidence="2" type="ORF">CPB84DRAFT_1847686</name>
</gene>
<evidence type="ECO:0000313" key="3">
    <source>
        <dbReference type="Proteomes" id="UP000724874"/>
    </source>
</evidence>
<protein>
    <submittedName>
        <fullName evidence="2">Uncharacterized protein</fullName>
    </submittedName>
</protein>
<organism evidence="2 3">
    <name type="scientific">Gymnopilus junonius</name>
    <name type="common">Spectacular rustgill mushroom</name>
    <name type="synonym">Gymnopilus spectabilis subsp. junonius</name>
    <dbReference type="NCBI Taxonomy" id="109634"/>
    <lineage>
        <taxon>Eukaryota</taxon>
        <taxon>Fungi</taxon>
        <taxon>Dikarya</taxon>
        <taxon>Basidiomycota</taxon>
        <taxon>Agaricomycotina</taxon>
        <taxon>Agaricomycetes</taxon>
        <taxon>Agaricomycetidae</taxon>
        <taxon>Agaricales</taxon>
        <taxon>Agaricineae</taxon>
        <taxon>Hymenogastraceae</taxon>
        <taxon>Gymnopilus</taxon>
    </lineage>
</organism>
<name>A0A9P5NLP9_GYMJU</name>
<keyword evidence="3" id="KW-1185">Reference proteome</keyword>
<comment type="caution">
    <text evidence="2">The sequence shown here is derived from an EMBL/GenBank/DDBJ whole genome shotgun (WGS) entry which is preliminary data.</text>
</comment>
<accession>A0A9P5NLP9</accession>
<dbReference type="AlphaFoldDB" id="A0A9P5NLP9"/>
<evidence type="ECO:0000313" key="2">
    <source>
        <dbReference type="EMBL" id="KAF8899473.1"/>
    </source>
</evidence>
<dbReference type="EMBL" id="JADNYJ010000053">
    <property type="protein sequence ID" value="KAF8899473.1"/>
    <property type="molecule type" value="Genomic_DNA"/>
</dbReference>